<protein>
    <recommendedName>
        <fullName evidence="3">Pesticin C-terminal domain-containing protein</fullName>
    </recommendedName>
</protein>
<dbReference type="Gene3D" id="1.10.530.40">
    <property type="match status" value="1"/>
</dbReference>
<dbReference type="InterPro" id="IPR023347">
    <property type="entry name" value="Lysozyme_dom_sf"/>
</dbReference>
<proteinExistence type="predicted"/>
<evidence type="ECO:0000313" key="4">
    <source>
        <dbReference type="EMBL" id="KGM54573.1"/>
    </source>
</evidence>
<dbReference type="InterPro" id="IPR023346">
    <property type="entry name" value="Lysozyme-like_dom_sf"/>
</dbReference>
<comment type="caution">
    <text evidence="4">The sequence shown here is derived from an EMBL/GenBank/DDBJ whole genome shotgun (WGS) entry which is preliminary data.</text>
</comment>
<dbReference type="InterPro" id="IPR031922">
    <property type="entry name" value="Pesticin_C"/>
</dbReference>
<dbReference type="GO" id="GO:0042742">
    <property type="term" value="P:defense response to bacterium"/>
    <property type="evidence" value="ECO:0007669"/>
    <property type="project" value="UniProtKB-KW"/>
</dbReference>
<dbReference type="CDD" id="cd16902">
    <property type="entry name" value="pesticin_lyz"/>
    <property type="match status" value="1"/>
</dbReference>
<gene>
    <name evidence="4" type="ORF">N799_09085</name>
</gene>
<evidence type="ECO:0000259" key="3">
    <source>
        <dbReference type="Pfam" id="PF16754"/>
    </source>
</evidence>
<dbReference type="EMBL" id="AVPT01000025">
    <property type="protein sequence ID" value="KGM54573.1"/>
    <property type="molecule type" value="Genomic_DNA"/>
</dbReference>
<keyword evidence="5" id="KW-1185">Reference proteome</keyword>
<dbReference type="Pfam" id="PF16754">
    <property type="entry name" value="Pesticin"/>
    <property type="match status" value="1"/>
</dbReference>
<evidence type="ECO:0000256" key="2">
    <source>
        <dbReference type="ARBA" id="ARBA00022638"/>
    </source>
</evidence>
<keyword evidence="2" id="KW-0081">Bacteriolytic enzyme</keyword>
<dbReference type="RefSeq" id="WP_036212308.1">
    <property type="nucleotide sequence ID" value="NZ_AVPT01000025.1"/>
</dbReference>
<dbReference type="Proteomes" id="UP000029989">
    <property type="component" value="Unassembled WGS sequence"/>
</dbReference>
<feature type="domain" description="Pesticin C-terminal" evidence="3">
    <location>
        <begin position="5"/>
        <end position="157"/>
    </location>
</feature>
<dbReference type="AlphaFoldDB" id="A0A0A0EWW5"/>
<dbReference type="STRING" id="913325.N799_09085"/>
<sequence>MPDRIDYAFIAAREGALRLDGYVPDARFSRSGVTIATGFDLGQRHRIDLLALGLPARLIDQLDPYLGVTRQDARTLLAEKPLRITMADALLINSAFKARFVARLAHDYGASVLNRDGIAFFDLPAEAQTTIASVAFQYGDLATAAPRFWRTVCLQDWRAAVTELRAFGDRYPTRRNLEADLLSRLLETPAVEAAR</sequence>
<evidence type="ECO:0000313" key="5">
    <source>
        <dbReference type="Proteomes" id="UP000029989"/>
    </source>
</evidence>
<organism evidence="4 5">
    <name type="scientific">Lysobacter arseniciresistens ZS79</name>
    <dbReference type="NCBI Taxonomy" id="913325"/>
    <lineage>
        <taxon>Bacteria</taxon>
        <taxon>Pseudomonadati</taxon>
        <taxon>Pseudomonadota</taxon>
        <taxon>Gammaproteobacteria</taxon>
        <taxon>Lysobacterales</taxon>
        <taxon>Lysobacteraceae</taxon>
        <taxon>Novilysobacter</taxon>
    </lineage>
</organism>
<dbReference type="GO" id="GO:0031640">
    <property type="term" value="P:killing of cells of another organism"/>
    <property type="evidence" value="ECO:0007669"/>
    <property type="project" value="UniProtKB-KW"/>
</dbReference>
<evidence type="ECO:0000256" key="1">
    <source>
        <dbReference type="ARBA" id="ARBA00022529"/>
    </source>
</evidence>
<reference evidence="4 5" key="1">
    <citation type="journal article" date="2015" name="Stand. Genomic Sci.">
        <title>Genomic information of the arsenic-resistant bacterium Lysobacter arseniciresistens type strain ZS79(T) and comparison of Lysobacter draft genomes.</title>
        <authorList>
            <person name="Liu L."/>
            <person name="Zhang S."/>
            <person name="Luo M."/>
            <person name="Wang G."/>
        </authorList>
    </citation>
    <scope>NUCLEOTIDE SEQUENCE [LARGE SCALE GENOMIC DNA]</scope>
    <source>
        <strain evidence="4 5">ZS79</strain>
    </source>
</reference>
<dbReference type="SUPFAM" id="SSF53955">
    <property type="entry name" value="Lysozyme-like"/>
    <property type="match status" value="1"/>
</dbReference>
<keyword evidence="1" id="KW-0929">Antimicrobial</keyword>
<accession>A0A0A0EWW5</accession>
<name>A0A0A0EWW5_9GAMM</name>
<dbReference type="GO" id="GO:0003796">
    <property type="term" value="F:lysozyme activity"/>
    <property type="evidence" value="ECO:0007669"/>
    <property type="project" value="InterPro"/>
</dbReference>
<dbReference type="eggNOG" id="COG5276">
    <property type="taxonomic scope" value="Bacteria"/>
</dbReference>